<protein>
    <submittedName>
        <fullName evidence="1">Uncharacterized protein</fullName>
    </submittedName>
</protein>
<accession>T1GTU0</accession>
<organism evidence="1 2">
    <name type="scientific">Megaselia scalaris</name>
    <name type="common">Humpbacked fly</name>
    <name type="synonym">Phora scalaris</name>
    <dbReference type="NCBI Taxonomy" id="36166"/>
    <lineage>
        <taxon>Eukaryota</taxon>
        <taxon>Metazoa</taxon>
        <taxon>Ecdysozoa</taxon>
        <taxon>Arthropoda</taxon>
        <taxon>Hexapoda</taxon>
        <taxon>Insecta</taxon>
        <taxon>Pterygota</taxon>
        <taxon>Neoptera</taxon>
        <taxon>Endopterygota</taxon>
        <taxon>Diptera</taxon>
        <taxon>Brachycera</taxon>
        <taxon>Muscomorpha</taxon>
        <taxon>Platypezoidea</taxon>
        <taxon>Phoridae</taxon>
        <taxon>Megaseliini</taxon>
        <taxon>Megaselia</taxon>
    </lineage>
</organism>
<dbReference type="AlphaFoldDB" id="T1GTU0"/>
<evidence type="ECO:0000313" key="1">
    <source>
        <dbReference type="EnsemblMetazoa" id="MESCA007134-PA"/>
    </source>
</evidence>
<sequence>MVNENIYLGTIGRHSLHTTINRNDKLCSSNKSCEQLASPTDEEQQKTVKYGRQLLINRNLIEGSSSLEMY</sequence>
<reference evidence="1" key="2">
    <citation type="submission" date="2015-06" db="UniProtKB">
        <authorList>
            <consortium name="EnsemblMetazoa"/>
        </authorList>
    </citation>
    <scope>IDENTIFICATION</scope>
</reference>
<dbReference type="EMBL" id="CAQQ02181700">
    <property type="status" value="NOT_ANNOTATED_CDS"/>
    <property type="molecule type" value="Genomic_DNA"/>
</dbReference>
<proteinExistence type="predicted"/>
<dbReference type="Proteomes" id="UP000015102">
    <property type="component" value="Unassembled WGS sequence"/>
</dbReference>
<dbReference type="EnsemblMetazoa" id="MESCA007134-RA">
    <property type="protein sequence ID" value="MESCA007134-PA"/>
    <property type="gene ID" value="MESCA007134"/>
</dbReference>
<reference evidence="2" key="1">
    <citation type="submission" date="2013-02" db="EMBL/GenBank/DDBJ databases">
        <authorList>
            <person name="Hughes D."/>
        </authorList>
    </citation>
    <scope>NUCLEOTIDE SEQUENCE</scope>
    <source>
        <strain>Durham</strain>
        <strain evidence="2">NC isolate 2 -- Noor lab</strain>
    </source>
</reference>
<keyword evidence="2" id="KW-1185">Reference proteome</keyword>
<dbReference type="HOGENOM" id="CLU_2765151_0_0_1"/>
<evidence type="ECO:0000313" key="2">
    <source>
        <dbReference type="Proteomes" id="UP000015102"/>
    </source>
</evidence>
<name>T1GTU0_MEGSC</name>
<dbReference type="EMBL" id="CAQQ02181699">
    <property type="status" value="NOT_ANNOTATED_CDS"/>
    <property type="molecule type" value="Genomic_DNA"/>
</dbReference>